<dbReference type="Gene3D" id="3.40.50.1820">
    <property type="entry name" value="alpha/beta hydrolase"/>
    <property type="match status" value="1"/>
</dbReference>
<sequence>MRVSTSLLSALALVALGEARDPRHVGRRSLTEMPRPRRGDLMRPAHNAGTEKTKRANYLIPQNANTTKFAVNGSAIPEVDFDIGESYAGLLPISEKANETSELYFWFFPSSNVNATDEITIWLNGGPGCSSLEGFFQENGPVLWQYGTFKPVKNPWTWVNLTNMVWVEQPVGTGFSQGTPTATSEEEVAAQFLGFFKNFVDTFGLHGKKIYITGESYAGLYVPYIADAMLNKNDTTYYDLNSIMIYDPSINSDVVLEQVPAVAFVDHWAPLFNLNETFSASLHSRAESCGYSSYLNENLVFPPTGKLPTPPDDSAAGCDLWDDIYSAVSLTNPCFDIYQVATTCPLLWDVLGFPGSFDYIPEGTGIFFNRSDVQRAINAPVQEWAECSNGVLDTDSSAPSSWEVIPRVLERAERVVIGHGLLDFILLANGTLLTIQNMTWNGAQGFQSKPSAPFYVPYHEEASLSTLAASGVMGTAHTERGLTYVEVALSGHMIPQYQPSAAYRQLEFLLGRISSLSEVSDFTTQSGDFGNVASKNSTAVSRRQMGMEWGM</sequence>
<dbReference type="EC" id="3.4.16.-" evidence="6"/>
<feature type="chain" id="PRO_5044960562" description="Carboxypeptidase" evidence="6">
    <location>
        <begin position="20"/>
        <end position="551"/>
    </location>
</feature>
<proteinExistence type="inferred from homology"/>
<keyword evidence="9" id="KW-1185">Reference proteome</keyword>
<gene>
    <name evidence="8" type="ORF">J3D65DRAFT_192393</name>
</gene>
<evidence type="ECO:0000256" key="6">
    <source>
        <dbReference type="RuleBase" id="RU361156"/>
    </source>
</evidence>
<dbReference type="GeneID" id="92027262"/>
<dbReference type="Pfam" id="PF00450">
    <property type="entry name" value="Peptidase_S10"/>
    <property type="match status" value="1"/>
</dbReference>
<feature type="signal peptide" evidence="6">
    <location>
        <begin position="1"/>
        <end position="19"/>
    </location>
</feature>
<dbReference type="Proteomes" id="UP001360953">
    <property type="component" value="Unassembled WGS sequence"/>
</dbReference>
<keyword evidence="3 6" id="KW-0645">Protease</keyword>
<evidence type="ECO:0000313" key="8">
    <source>
        <dbReference type="EMBL" id="KAK7541931.1"/>
    </source>
</evidence>
<keyword evidence="5" id="KW-0325">Glycoprotein</keyword>
<evidence type="ECO:0000256" key="4">
    <source>
        <dbReference type="ARBA" id="ARBA00022801"/>
    </source>
</evidence>
<dbReference type="PANTHER" id="PTHR11802">
    <property type="entry name" value="SERINE PROTEASE FAMILY S10 SERINE CARBOXYPEPTIDASE"/>
    <property type="match status" value="1"/>
</dbReference>
<evidence type="ECO:0000256" key="2">
    <source>
        <dbReference type="ARBA" id="ARBA00022645"/>
    </source>
</evidence>
<dbReference type="PROSITE" id="PS00131">
    <property type="entry name" value="CARBOXYPEPT_SER_SER"/>
    <property type="match status" value="1"/>
</dbReference>
<feature type="region of interest" description="Disordered" evidence="7">
    <location>
        <begin position="25"/>
        <end position="48"/>
    </location>
</feature>
<dbReference type="InterPro" id="IPR029058">
    <property type="entry name" value="AB_hydrolase_fold"/>
</dbReference>
<dbReference type="InterPro" id="IPR033124">
    <property type="entry name" value="Ser_caboxypep_his_AS"/>
</dbReference>
<evidence type="ECO:0000256" key="7">
    <source>
        <dbReference type="SAM" id="MobiDB-lite"/>
    </source>
</evidence>
<dbReference type="PRINTS" id="PR00724">
    <property type="entry name" value="CRBOXYPTASEC"/>
</dbReference>
<name>A0ABR1M2W2_9PEZI</name>
<dbReference type="InterPro" id="IPR018202">
    <property type="entry name" value="Ser_caboxypep_ser_AS"/>
</dbReference>
<dbReference type="PANTHER" id="PTHR11802:SF479">
    <property type="entry name" value="CARBOXYPEPTIDASE"/>
    <property type="match status" value="1"/>
</dbReference>
<reference evidence="8 9" key="1">
    <citation type="submission" date="2024-04" db="EMBL/GenBank/DDBJ databases">
        <title>Phyllosticta paracitricarpa is synonymous to the EU quarantine fungus P. citricarpa based on phylogenomic analyses.</title>
        <authorList>
            <consortium name="Lawrence Berkeley National Laboratory"/>
            <person name="Van ingen-buijs V.A."/>
            <person name="Van westerhoven A.C."/>
            <person name="Haridas S."/>
            <person name="Skiadas P."/>
            <person name="Martin F."/>
            <person name="Groenewald J.Z."/>
            <person name="Crous P.W."/>
            <person name="Seidl M.F."/>
        </authorList>
    </citation>
    <scope>NUCLEOTIDE SEQUENCE [LARGE SCALE GENOMIC DNA]</scope>
    <source>
        <strain evidence="8 9">CPC 17464</strain>
    </source>
</reference>
<dbReference type="PROSITE" id="PS00560">
    <property type="entry name" value="CARBOXYPEPT_SER_HIS"/>
    <property type="match status" value="1"/>
</dbReference>
<evidence type="ECO:0000256" key="1">
    <source>
        <dbReference type="ARBA" id="ARBA00009431"/>
    </source>
</evidence>
<organism evidence="8 9">
    <name type="scientific">Phyllosticta citribraziliensis</name>
    <dbReference type="NCBI Taxonomy" id="989973"/>
    <lineage>
        <taxon>Eukaryota</taxon>
        <taxon>Fungi</taxon>
        <taxon>Dikarya</taxon>
        <taxon>Ascomycota</taxon>
        <taxon>Pezizomycotina</taxon>
        <taxon>Dothideomycetes</taxon>
        <taxon>Dothideomycetes incertae sedis</taxon>
        <taxon>Botryosphaeriales</taxon>
        <taxon>Phyllostictaceae</taxon>
        <taxon>Phyllosticta</taxon>
    </lineage>
</organism>
<evidence type="ECO:0000313" key="9">
    <source>
        <dbReference type="Proteomes" id="UP001360953"/>
    </source>
</evidence>
<keyword evidence="4 6" id="KW-0378">Hydrolase</keyword>
<dbReference type="RefSeq" id="XP_066658224.1">
    <property type="nucleotide sequence ID" value="XM_066794356.1"/>
</dbReference>
<accession>A0ABR1M2W2</accession>
<dbReference type="InterPro" id="IPR001563">
    <property type="entry name" value="Peptidase_S10"/>
</dbReference>
<feature type="compositionally biased region" description="Basic and acidic residues" evidence="7">
    <location>
        <begin position="34"/>
        <end position="48"/>
    </location>
</feature>
<dbReference type="EMBL" id="JBBPEH010000002">
    <property type="protein sequence ID" value="KAK7541931.1"/>
    <property type="molecule type" value="Genomic_DNA"/>
</dbReference>
<dbReference type="GO" id="GO:0016787">
    <property type="term" value="F:hydrolase activity"/>
    <property type="evidence" value="ECO:0007669"/>
    <property type="project" value="UniProtKB-KW"/>
</dbReference>
<protein>
    <recommendedName>
        <fullName evidence="6">Carboxypeptidase</fullName>
        <ecNumber evidence="6">3.4.16.-</ecNumber>
    </recommendedName>
</protein>
<keyword evidence="6" id="KW-0732">Signal</keyword>
<comment type="similarity">
    <text evidence="1 6">Belongs to the peptidase S10 family.</text>
</comment>
<keyword evidence="2 6" id="KW-0121">Carboxypeptidase</keyword>
<comment type="caution">
    <text evidence="8">The sequence shown here is derived from an EMBL/GenBank/DDBJ whole genome shotgun (WGS) entry which is preliminary data.</text>
</comment>
<evidence type="ECO:0000256" key="3">
    <source>
        <dbReference type="ARBA" id="ARBA00022670"/>
    </source>
</evidence>
<evidence type="ECO:0000256" key="5">
    <source>
        <dbReference type="ARBA" id="ARBA00023180"/>
    </source>
</evidence>
<dbReference type="SUPFAM" id="SSF53474">
    <property type="entry name" value="alpha/beta-Hydrolases"/>
    <property type="match status" value="1"/>
</dbReference>